<gene>
    <name evidence="1" type="ORF">LCGC14_1689730</name>
</gene>
<dbReference type="EMBL" id="LAZR01014763">
    <property type="protein sequence ID" value="KKM16055.1"/>
    <property type="molecule type" value="Genomic_DNA"/>
</dbReference>
<name>A0A0F9KLB8_9ZZZZ</name>
<dbReference type="AlphaFoldDB" id="A0A0F9KLB8"/>
<accession>A0A0F9KLB8</accession>
<evidence type="ECO:0000313" key="1">
    <source>
        <dbReference type="EMBL" id="KKM16055.1"/>
    </source>
</evidence>
<organism evidence="1">
    <name type="scientific">marine sediment metagenome</name>
    <dbReference type="NCBI Taxonomy" id="412755"/>
    <lineage>
        <taxon>unclassified sequences</taxon>
        <taxon>metagenomes</taxon>
        <taxon>ecological metagenomes</taxon>
    </lineage>
</organism>
<sequence length="93" mass="9916">MSIDTKEKRANVLGVGRPWMRDKFPVATPDEQWRMASGLTYGGNALSAPATGVVTKRFGITGSQSSNFSSIGTDDKNFIVIGTDDNNFSISGA</sequence>
<comment type="caution">
    <text evidence="1">The sequence shown here is derived from an EMBL/GenBank/DDBJ whole genome shotgun (WGS) entry which is preliminary data.</text>
</comment>
<reference evidence="1" key="1">
    <citation type="journal article" date="2015" name="Nature">
        <title>Complex archaea that bridge the gap between prokaryotes and eukaryotes.</title>
        <authorList>
            <person name="Spang A."/>
            <person name="Saw J.H."/>
            <person name="Jorgensen S.L."/>
            <person name="Zaremba-Niedzwiedzka K."/>
            <person name="Martijn J."/>
            <person name="Lind A.E."/>
            <person name="van Eijk R."/>
            <person name="Schleper C."/>
            <person name="Guy L."/>
            <person name="Ettema T.J."/>
        </authorList>
    </citation>
    <scope>NUCLEOTIDE SEQUENCE</scope>
</reference>
<proteinExistence type="predicted"/>
<protein>
    <submittedName>
        <fullName evidence="1">Uncharacterized protein</fullName>
    </submittedName>
</protein>